<sequence length="104" mass="12147">MRLALPQAYHERRTSSLPVGKYTAALAEELNRKLQGIWSPEQIAEKHRAEGKPFVCFKTIYRWLYEGRLAAGEVKVHDIRDPYVDTLKVFRENKVLDYENNVVN</sequence>
<evidence type="ECO:0000313" key="1">
    <source>
        <dbReference type="EMBL" id="KZS48779.1"/>
    </source>
</evidence>
<organism evidence="1 2">
    <name type="scientific">Paenibacillus glucanolyticus</name>
    <dbReference type="NCBI Taxonomy" id="59843"/>
    <lineage>
        <taxon>Bacteria</taxon>
        <taxon>Bacillati</taxon>
        <taxon>Bacillota</taxon>
        <taxon>Bacilli</taxon>
        <taxon>Bacillales</taxon>
        <taxon>Paenibacillaceae</taxon>
        <taxon>Paenibacillus</taxon>
    </lineage>
</organism>
<name>A0A163M6A5_9BACL</name>
<keyword evidence="2" id="KW-1185">Reference proteome</keyword>
<accession>A0A163M6A5</accession>
<comment type="caution">
    <text evidence="1">The sequence shown here is derived from an EMBL/GenBank/DDBJ whole genome shotgun (WGS) entry which is preliminary data.</text>
</comment>
<gene>
    <name evidence="1" type="ORF">AWU65_24000</name>
</gene>
<evidence type="ECO:0000313" key="2">
    <source>
        <dbReference type="Proteomes" id="UP000076796"/>
    </source>
</evidence>
<dbReference type="EMBL" id="LWMH01000001">
    <property type="protein sequence ID" value="KZS48779.1"/>
    <property type="molecule type" value="Genomic_DNA"/>
</dbReference>
<dbReference type="AlphaFoldDB" id="A0A163M6A5"/>
<protein>
    <submittedName>
        <fullName evidence="1">Uncharacterized protein</fullName>
    </submittedName>
</protein>
<proteinExistence type="predicted"/>
<reference evidence="1" key="1">
    <citation type="journal article" date="2016" name="Genome Announc.">
        <title>Draft genomes of two strains of Paenibacillus glucanolyticus with capability to degrade lignocellulose.</title>
        <authorList>
            <person name="Mathews S.L."/>
            <person name="Pawlak J."/>
            <person name="Grunden A.M."/>
        </authorList>
    </citation>
    <scope>NUCLEOTIDE SEQUENCE [LARGE SCALE GENOMIC DNA]</scope>
    <source>
        <strain evidence="1">SLM1</strain>
    </source>
</reference>
<dbReference type="Proteomes" id="UP000076796">
    <property type="component" value="Unassembled WGS sequence"/>
</dbReference>